<sequence length="238" mass="26369">MTKKDFKRSDGRKFDEVRKMTAKVGVIPNADGSAMFSFGDTIAIAAVYGPKKMHPQHLQNPEKGVLRYTYHMMSFSVTERIRPGPNRRSMEISKISEWALEPVVMIDKYPGTVIDVHVNILQANASTRCAGINAAALAIAHAGVSMKDMVSSVSIGKLDKQLVVDVSKDEEDYEEGEGATDIPITFTDEGKITHIQVDGSIETEQLKEAIQLARKACKEIYEVQKKALKESLDINKNK</sequence>
<evidence type="ECO:0000259" key="5">
    <source>
        <dbReference type="Pfam" id="PF01138"/>
    </source>
</evidence>
<dbReference type="InterPro" id="IPR050080">
    <property type="entry name" value="RNase_PH"/>
</dbReference>
<dbReference type="GO" id="GO:0003723">
    <property type="term" value="F:RNA binding"/>
    <property type="evidence" value="ECO:0007669"/>
    <property type="project" value="TreeGrafter"/>
</dbReference>
<gene>
    <name evidence="7" type="ORF">A2639_00500</name>
</gene>
<evidence type="ECO:0000256" key="2">
    <source>
        <dbReference type="ARBA" id="ARBA00006678"/>
    </source>
</evidence>
<dbReference type="FunFam" id="3.30.230.70:FF:000004">
    <property type="entry name" value="Exosome complex component Rrp41"/>
    <property type="match status" value="1"/>
</dbReference>
<dbReference type="Proteomes" id="UP000178991">
    <property type="component" value="Unassembled WGS sequence"/>
</dbReference>
<dbReference type="Gene3D" id="3.30.230.70">
    <property type="entry name" value="GHMP Kinase, N-terminal domain"/>
    <property type="match status" value="1"/>
</dbReference>
<feature type="domain" description="Exoribonuclease phosphorolytic" evidence="5">
    <location>
        <begin position="16"/>
        <end position="144"/>
    </location>
</feature>
<keyword evidence="3" id="KW-0963">Cytoplasm</keyword>
<dbReference type="Pfam" id="PF01138">
    <property type="entry name" value="RNase_PH"/>
    <property type="match status" value="1"/>
</dbReference>
<dbReference type="InterPro" id="IPR015847">
    <property type="entry name" value="ExoRNase_PH_dom2"/>
</dbReference>
<dbReference type="GO" id="GO:0000177">
    <property type="term" value="C:cytoplasmic exosome (RNase complex)"/>
    <property type="evidence" value="ECO:0007669"/>
    <property type="project" value="TreeGrafter"/>
</dbReference>
<proteinExistence type="inferred from homology"/>
<keyword evidence="7" id="KW-0269">Exonuclease</keyword>
<dbReference type="SUPFAM" id="SSF55666">
    <property type="entry name" value="Ribonuclease PH domain 2-like"/>
    <property type="match status" value="1"/>
</dbReference>
<dbReference type="AlphaFoldDB" id="A0A1G2HKW5"/>
<dbReference type="Pfam" id="PF03725">
    <property type="entry name" value="RNase_PH_C"/>
    <property type="match status" value="1"/>
</dbReference>
<protein>
    <submittedName>
        <fullName evidence="7">Exosome complex exonuclease Rrp41</fullName>
    </submittedName>
</protein>
<dbReference type="InterPro" id="IPR020568">
    <property type="entry name" value="Ribosomal_Su5_D2-typ_SF"/>
</dbReference>
<name>A0A1G2HKW5_9BACT</name>
<keyword evidence="4" id="KW-0271">Exosome</keyword>
<dbReference type="GO" id="GO:0004527">
    <property type="term" value="F:exonuclease activity"/>
    <property type="evidence" value="ECO:0007669"/>
    <property type="project" value="UniProtKB-KW"/>
</dbReference>
<accession>A0A1G2HKW5</accession>
<comment type="subcellular location">
    <subcellularLocation>
        <location evidence="1">Cytoplasm</location>
    </subcellularLocation>
</comment>
<evidence type="ECO:0000256" key="1">
    <source>
        <dbReference type="ARBA" id="ARBA00004496"/>
    </source>
</evidence>
<dbReference type="GO" id="GO:0000956">
    <property type="term" value="P:nuclear-transcribed mRNA catabolic process"/>
    <property type="evidence" value="ECO:0007669"/>
    <property type="project" value="UniProtKB-ARBA"/>
</dbReference>
<evidence type="ECO:0000313" key="8">
    <source>
        <dbReference type="Proteomes" id="UP000178991"/>
    </source>
</evidence>
<dbReference type="EMBL" id="MHOL01000019">
    <property type="protein sequence ID" value="OGZ62548.1"/>
    <property type="molecule type" value="Genomic_DNA"/>
</dbReference>
<dbReference type="GO" id="GO:0010467">
    <property type="term" value="P:gene expression"/>
    <property type="evidence" value="ECO:0007669"/>
    <property type="project" value="UniProtKB-ARBA"/>
</dbReference>
<evidence type="ECO:0000259" key="6">
    <source>
        <dbReference type="Pfam" id="PF03725"/>
    </source>
</evidence>
<keyword evidence="7" id="KW-0378">Hydrolase</keyword>
<feature type="domain" description="Exoribonuclease phosphorolytic" evidence="6">
    <location>
        <begin position="148"/>
        <end position="216"/>
    </location>
</feature>
<dbReference type="PANTHER" id="PTHR11953">
    <property type="entry name" value="EXOSOME COMPLEX COMPONENT"/>
    <property type="match status" value="1"/>
</dbReference>
<dbReference type="PANTHER" id="PTHR11953:SF0">
    <property type="entry name" value="EXOSOME COMPLEX COMPONENT RRP41"/>
    <property type="match status" value="1"/>
</dbReference>
<evidence type="ECO:0000256" key="3">
    <source>
        <dbReference type="ARBA" id="ARBA00022490"/>
    </source>
</evidence>
<reference evidence="7 8" key="1">
    <citation type="journal article" date="2016" name="Nat. Commun.">
        <title>Thousands of microbial genomes shed light on interconnected biogeochemical processes in an aquifer system.</title>
        <authorList>
            <person name="Anantharaman K."/>
            <person name="Brown C.T."/>
            <person name="Hug L.A."/>
            <person name="Sharon I."/>
            <person name="Castelle C.J."/>
            <person name="Probst A.J."/>
            <person name="Thomas B.C."/>
            <person name="Singh A."/>
            <person name="Wilkins M.J."/>
            <person name="Karaoz U."/>
            <person name="Brodie E.L."/>
            <person name="Williams K.H."/>
            <person name="Hubbard S.S."/>
            <person name="Banfield J.F."/>
        </authorList>
    </citation>
    <scope>NUCLEOTIDE SEQUENCE [LARGE SCALE GENOMIC DNA]</scope>
</reference>
<dbReference type="SUPFAM" id="SSF54211">
    <property type="entry name" value="Ribosomal protein S5 domain 2-like"/>
    <property type="match status" value="1"/>
</dbReference>
<dbReference type="InterPro" id="IPR027408">
    <property type="entry name" value="PNPase/RNase_PH_dom_sf"/>
</dbReference>
<keyword evidence="7" id="KW-0540">Nuclease</keyword>
<dbReference type="InterPro" id="IPR001247">
    <property type="entry name" value="ExoRNase_PH_dom1"/>
</dbReference>
<evidence type="ECO:0000256" key="4">
    <source>
        <dbReference type="ARBA" id="ARBA00022835"/>
    </source>
</evidence>
<dbReference type="InterPro" id="IPR036345">
    <property type="entry name" value="ExoRNase_PH_dom2_sf"/>
</dbReference>
<comment type="similarity">
    <text evidence="2">Belongs to the RNase PH family.</text>
</comment>
<organism evidence="7 8">
    <name type="scientific">Candidatus Staskawiczbacteria bacterium RIFCSPHIGHO2_01_FULL_34_27</name>
    <dbReference type="NCBI Taxonomy" id="1802199"/>
    <lineage>
        <taxon>Bacteria</taxon>
        <taxon>Candidatus Staskawicziibacteriota</taxon>
    </lineage>
</organism>
<comment type="caution">
    <text evidence="7">The sequence shown here is derived from an EMBL/GenBank/DDBJ whole genome shotgun (WGS) entry which is preliminary data.</text>
</comment>
<dbReference type="GO" id="GO:0016075">
    <property type="term" value="P:rRNA catabolic process"/>
    <property type="evidence" value="ECO:0007669"/>
    <property type="project" value="TreeGrafter"/>
</dbReference>
<evidence type="ECO:0000313" key="7">
    <source>
        <dbReference type="EMBL" id="OGZ62548.1"/>
    </source>
</evidence>